<gene>
    <name evidence="1" type="ORF">HYPSUDRAFT_206114</name>
</gene>
<dbReference type="Proteomes" id="UP000054270">
    <property type="component" value="Unassembled WGS sequence"/>
</dbReference>
<accession>A0A0D2NLH3</accession>
<name>A0A0D2NLH3_HYPSF</name>
<sequence length="169" mass="18473">MPCVVPPRDLVAPVRTPCAAAPAACTILAHMSTARSRPSSASNSSLRLLGQPRPVRSSWSADAHRFPERGAARRVHEKGAHAQLAVFLASDWAALVDDAGRQRTVSGDEDMASMWRLPQRCMKQLDGGDERYYVDYAHLMQLSRSAVHSTLALTCDVHEQARQRVGASE</sequence>
<proteinExistence type="predicted"/>
<evidence type="ECO:0000313" key="2">
    <source>
        <dbReference type="Proteomes" id="UP000054270"/>
    </source>
</evidence>
<keyword evidence="2" id="KW-1185">Reference proteome</keyword>
<reference evidence="2" key="1">
    <citation type="submission" date="2014-04" db="EMBL/GenBank/DDBJ databases">
        <title>Evolutionary Origins and Diversification of the Mycorrhizal Mutualists.</title>
        <authorList>
            <consortium name="DOE Joint Genome Institute"/>
            <consortium name="Mycorrhizal Genomics Consortium"/>
            <person name="Kohler A."/>
            <person name="Kuo A."/>
            <person name="Nagy L.G."/>
            <person name="Floudas D."/>
            <person name="Copeland A."/>
            <person name="Barry K.W."/>
            <person name="Cichocki N."/>
            <person name="Veneault-Fourrey C."/>
            <person name="LaButti K."/>
            <person name="Lindquist E.A."/>
            <person name="Lipzen A."/>
            <person name="Lundell T."/>
            <person name="Morin E."/>
            <person name="Murat C."/>
            <person name="Riley R."/>
            <person name="Ohm R."/>
            <person name="Sun H."/>
            <person name="Tunlid A."/>
            <person name="Henrissat B."/>
            <person name="Grigoriev I.V."/>
            <person name="Hibbett D.S."/>
            <person name="Martin F."/>
        </authorList>
    </citation>
    <scope>NUCLEOTIDE SEQUENCE [LARGE SCALE GENOMIC DNA]</scope>
    <source>
        <strain evidence="2">FD-334 SS-4</strain>
    </source>
</reference>
<protein>
    <submittedName>
        <fullName evidence="1">Uncharacterized protein</fullName>
    </submittedName>
</protein>
<organism evidence="1 2">
    <name type="scientific">Hypholoma sublateritium (strain FD-334 SS-4)</name>
    <dbReference type="NCBI Taxonomy" id="945553"/>
    <lineage>
        <taxon>Eukaryota</taxon>
        <taxon>Fungi</taxon>
        <taxon>Dikarya</taxon>
        <taxon>Basidiomycota</taxon>
        <taxon>Agaricomycotina</taxon>
        <taxon>Agaricomycetes</taxon>
        <taxon>Agaricomycetidae</taxon>
        <taxon>Agaricales</taxon>
        <taxon>Agaricineae</taxon>
        <taxon>Strophariaceae</taxon>
        <taxon>Hypholoma</taxon>
    </lineage>
</organism>
<dbReference type="AlphaFoldDB" id="A0A0D2NLH3"/>
<evidence type="ECO:0000313" key="1">
    <source>
        <dbReference type="EMBL" id="KJA17516.1"/>
    </source>
</evidence>
<dbReference type="EMBL" id="KN817602">
    <property type="protein sequence ID" value="KJA17516.1"/>
    <property type="molecule type" value="Genomic_DNA"/>
</dbReference>